<organism evidence="6 7">
    <name type="scientific">Actinophytocola xanthii</name>
    <dbReference type="NCBI Taxonomy" id="1912961"/>
    <lineage>
        <taxon>Bacteria</taxon>
        <taxon>Bacillati</taxon>
        <taxon>Actinomycetota</taxon>
        <taxon>Actinomycetes</taxon>
        <taxon>Pseudonocardiales</taxon>
        <taxon>Pseudonocardiaceae</taxon>
    </lineage>
</organism>
<dbReference type="GO" id="GO:0005524">
    <property type="term" value="F:ATP binding"/>
    <property type="evidence" value="ECO:0007669"/>
    <property type="project" value="UniProtKB-KW"/>
</dbReference>
<dbReference type="GO" id="GO:0016887">
    <property type="term" value="F:ATP hydrolysis activity"/>
    <property type="evidence" value="ECO:0007669"/>
    <property type="project" value="InterPro"/>
</dbReference>
<reference evidence="6 7" key="1">
    <citation type="submission" date="2016-12" db="EMBL/GenBank/DDBJ databases">
        <title>The draft genome sequence of Actinophytocola sp. 11-183.</title>
        <authorList>
            <person name="Wang W."/>
            <person name="Yuan L."/>
        </authorList>
    </citation>
    <scope>NUCLEOTIDE SEQUENCE [LARGE SCALE GENOMIC DNA]</scope>
    <source>
        <strain evidence="6 7">11-183</strain>
    </source>
</reference>
<evidence type="ECO:0000313" key="7">
    <source>
        <dbReference type="Proteomes" id="UP000185596"/>
    </source>
</evidence>
<dbReference type="InterPro" id="IPR003593">
    <property type="entry name" value="AAA+_ATPase"/>
</dbReference>
<dbReference type="Pfam" id="PF00005">
    <property type="entry name" value="ABC_tran"/>
    <property type="match status" value="1"/>
</dbReference>
<proteinExistence type="inferred from homology"/>
<evidence type="ECO:0000259" key="5">
    <source>
        <dbReference type="PROSITE" id="PS50893"/>
    </source>
</evidence>
<evidence type="ECO:0000256" key="1">
    <source>
        <dbReference type="ARBA" id="ARBA00005417"/>
    </source>
</evidence>
<dbReference type="Gene3D" id="3.40.50.300">
    <property type="entry name" value="P-loop containing nucleotide triphosphate hydrolases"/>
    <property type="match status" value="1"/>
</dbReference>
<dbReference type="SUPFAM" id="SSF52540">
    <property type="entry name" value="P-loop containing nucleoside triphosphate hydrolases"/>
    <property type="match status" value="1"/>
</dbReference>
<dbReference type="PROSITE" id="PS50893">
    <property type="entry name" value="ABC_TRANSPORTER_2"/>
    <property type="match status" value="1"/>
</dbReference>
<dbReference type="InterPro" id="IPR003439">
    <property type="entry name" value="ABC_transporter-like_ATP-bd"/>
</dbReference>
<dbReference type="STRING" id="1912961.BU204_21525"/>
<dbReference type="AlphaFoldDB" id="A0A1Q8CMC9"/>
<dbReference type="PANTHER" id="PTHR42734">
    <property type="entry name" value="METAL TRANSPORT SYSTEM ATP-BINDING PROTEIN TM_0124-RELATED"/>
    <property type="match status" value="1"/>
</dbReference>
<sequence length="262" mass="28736">MRTIPSSPTEGTLVELSGVDHSYGGTPAVYGVDLTVTPEELTAVVGPSGSGKTTLLRLLLGTLRPTRGVVRRRPGLAVGYVPQLETINWDFPVTVRECVLMARRQSRPWPWPTRAERLEVAEVLERLGIASVAGRRVRELSGGQQQRMFLARALLRRPALLLLDEPTSGLDLATRHDILHLLGELNRRGTAILLTTHDLNGIATHLPRVICLARTVVAHGPPESVIRPDILERTFGARLEVLEHLGLRVVVDREAGRRVGVS</sequence>
<evidence type="ECO:0000313" key="6">
    <source>
        <dbReference type="EMBL" id="OLF15507.1"/>
    </source>
</evidence>
<evidence type="ECO:0000256" key="2">
    <source>
        <dbReference type="ARBA" id="ARBA00022448"/>
    </source>
</evidence>
<dbReference type="InterPro" id="IPR027417">
    <property type="entry name" value="P-loop_NTPase"/>
</dbReference>
<comment type="similarity">
    <text evidence="1">Belongs to the ABC transporter superfamily.</text>
</comment>
<dbReference type="RefSeq" id="WP_075127520.1">
    <property type="nucleotide sequence ID" value="NZ_MSIE01000040.1"/>
</dbReference>
<keyword evidence="4 6" id="KW-0067">ATP-binding</keyword>
<feature type="domain" description="ABC transporter" evidence="5">
    <location>
        <begin position="14"/>
        <end position="239"/>
    </location>
</feature>
<keyword evidence="7" id="KW-1185">Reference proteome</keyword>
<dbReference type="PANTHER" id="PTHR42734:SF5">
    <property type="entry name" value="IRON TRANSPORT SYSTEM ATP-BINDING PROTEIN HI_0361-RELATED"/>
    <property type="match status" value="1"/>
</dbReference>
<dbReference type="OrthoDB" id="5296765at2"/>
<evidence type="ECO:0000256" key="3">
    <source>
        <dbReference type="ARBA" id="ARBA00022741"/>
    </source>
</evidence>
<evidence type="ECO:0000256" key="4">
    <source>
        <dbReference type="ARBA" id="ARBA00022840"/>
    </source>
</evidence>
<protein>
    <submittedName>
        <fullName evidence="6">Metal ABC transporter ATP-binding protein</fullName>
    </submittedName>
</protein>
<keyword evidence="2" id="KW-0813">Transport</keyword>
<dbReference type="PROSITE" id="PS00211">
    <property type="entry name" value="ABC_TRANSPORTER_1"/>
    <property type="match status" value="1"/>
</dbReference>
<dbReference type="InterPro" id="IPR050153">
    <property type="entry name" value="Metal_Ion_Import_ABC"/>
</dbReference>
<name>A0A1Q8CMC9_9PSEU</name>
<dbReference type="InterPro" id="IPR017871">
    <property type="entry name" value="ABC_transporter-like_CS"/>
</dbReference>
<comment type="caution">
    <text evidence="6">The sequence shown here is derived from an EMBL/GenBank/DDBJ whole genome shotgun (WGS) entry which is preliminary data.</text>
</comment>
<keyword evidence="3" id="KW-0547">Nucleotide-binding</keyword>
<dbReference type="Proteomes" id="UP000185596">
    <property type="component" value="Unassembled WGS sequence"/>
</dbReference>
<gene>
    <name evidence="6" type="ORF">BU204_21525</name>
</gene>
<accession>A0A1Q8CMC9</accession>
<dbReference type="SMART" id="SM00382">
    <property type="entry name" value="AAA"/>
    <property type="match status" value="1"/>
</dbReference>
<dbReference type="EMBL" id="MSIE01000040">
    <property type="protein sequence ID" value="OLF15507.1"/>
    <property type="molecule type" value="Genomic_DNA"/>
</dbReference>